<feature type="compositionally biased region" description="Basic and acidic residues" evidence="1">
    <location>
        <begin position="14"/>
        <end position="35"/>
    </location>
</feature>
<feature type="transmembrane region" description="Helical" evidence="2">
    <location>
        <begin position="193"/>
        <end position="216"/>
    </location>
</feature>
<keyword evidence="2" id="KW-1133">Transmembrane helix</keyword>
<feature type="transmembrane region" description="Helical" evidence="2">
    <location>
        <begin position="100"/>
        <end position="121"/>
    </location>
</feature>
<keyword evidence="2" id="KW-0812">Transmembrane</keyword>
<feature type="transmembrane region" description="Helical" evidence="2">
    <location>
        <begin position="650"/>
        <end position="670"/>
    </location>
</feature>
<dbReference type="OrthoDB" id="5242705at2759"/>
<dbReference type="Pfam" id="PF11374">
    <property type="entry name" value="DUF3176"/>
    <property type="match status" value="1"/>
</dbReference>
<feature type="region of interest" description="Disordered" evidence="1">
    <location>
        <begin position="1"/>
        <end position="38"/>
    </location>
</feature>
<feature type="region of interest" description="Disordered" evidence="1">
    <location>
        <begin position="57"/>
        <end position="78"/>
    </location>
</feature>
<gene>
    <name evidence="3" type="ORF">AB675_1014</name>
</gene>
<evidence type="ECO:0000256" key="2">
    <source>
        <dbReference type="SAM" id="Phobius"/>
    </source>
</evidence>
<comment type="caution">
    <text evidence="3">The sequence shown here is derived from an EMBL/GenBank/DDBJ whole genome shotgun (WGS) entry which is preliminary data.</text>
</comment>
<dbReference type="PANTHER" id="PTHR35394:SF5">
    <property type="entry name" value="DUF3176 DOMAIN-CONTAINING PROTEIN"/>
    <property type="match status" value="1"/>
</dbReference>
<accession>A0A0N1HM03</accession>
<dbReference type="GeneID" id="28730770"/>
<dbReference type="RefSeq" id="XP_017998135.1">
    <property type="nucleotide sequence ID" value="XM_018138901.1"/>
</dbReference>
<evidence type="ECO:0000256" key="1">
    <source>
        <dbReference type="SAM" id="MobiDB-lite"/>
    </source>
</evidence>
<keyword evidence="2" id="KW-0472">Membrane</keyword>
<dbReference type="PANTHER" id="PTHR35394">
    <property type="entry name" value="DUF3176 DOMAIN-CONTAINING PROTEIN"/>
    <property type="match status" value="1"/>
</dbReference>
<organism evidence="3 4">
    <name type="scientific">Cyphellophora attinorum</name>
    <dbReference type="NCBI Taxonomy" id="1664694"/>
    <lineage>
        <taxon>Eukaryota</taxon>
        <taxon>Fungi</taxon>
        <taxon>Dikarya</taxon>
        <taxon>Ascomycota</taxon>
        <taxon>Pezizomycotina</taxon>
        <taxon>Eurotiomycetes</taxon>
        <taxon>Chaetothyriomycetidae</taxon>
        <taxon>Chaetothyriales</taxon>
        <taxon>Cyphellophoraceae</taxon>
        <taxon>Cyphellophora</taxon>
    </lineage>
</organism>
<sequence>MYKRVPLNEADIVDDGRRTDSELHASTDVSSHDPIPDASTESSYFANNACKAEASEVIHQREDASSTSGQIRAEPVALSRPQPDRHASVALLRRLLYDTWLAEIALMLLSIACLVTVSVILACYQGRPVDEFKPTLSLNTVAAILIAATRISLAFVTTSCLGQMKWCRMTRNARALKDLQDMDEASRGPLGSLLLLFGSKIVSISGIGAAVLILLLTTDAFLQQSIATKFELRAVDFQEATMPTTDYYPQVALWKRDANFYGLVQSVIWSGAFQYDPAVCSSGDCTWPEYEYTGWCHDCEFDKQLSDWQGCEVTIDNFTKGGDWSKTYVLPCNLTHPSGFGRFVWPADVTITGQAFGIYDTTTTHSLDPPSNFVFNRNYDNYYQLWKGDPWNGDSWEGGYGLWSHSIQDGSYYSVYEDGVVGSITNPLYPRTAVFLDWSYDESAKILRSQVNRTIDCALSRCRKRFEATVTNGTLSARPKGTTMLTEYSPNAMGNYTIKPSYLTIKDNYTNIPYRPFFCYKDMALPQPRWSENMEHDIFFNNVSLQAWRWSDPSTWTTCMYSRSDTKYRFMINRTLDEDSNTESLQLGEKFLMNQDSNMLFAKINHGNDLPKAFANLTTMLDYAGLRASNQTTLGAMYVNTPIIAVRWEWLILPVLLEVMGLVFFVLVVLQTRRMRVRIWKTSILPFIYHGVPREELSEGSSDRSSDMLRDAECVKARMDACDGTGLYGRRLRVVQEAGVPGSSR</sequence>
<dbReference type="Proteomes" id="UP000038010">
    <property type="component" value="Unassembled WGS sequence"/>
</dbReference>
<dbReference type="AlphaFoldDB" id="A0A0N1HM03"/>
<dbReference type="EMBL" id="LFJN01000020">
    <property type="protein sequence ID" value="KPI38172.1"/>
    <property type="molecule type" value="Genomic_DNA"/>
</dbReference>
<feature type="transmembrane region" description="Helical" evidence="2">
    <location>
        <begin position="141"/>
        <end position="161"/>
    </location>
</feature>
<keyword evidence="4" id="KW-1185">Reference proteome</keyword>
<name>A0A0N1HM03_9EURO</name>
<proteinExistence type="predicted"/>
<dbReference type="VEuPathDB" id="FungiDB:AB675_1014"/>
<reference evidence="3 4" key="1">
    <citation type="submission" date="2015-06" db="EMBL/GenBank/DDBJ databases">
        <title>Draft genome of the ant-associated black yeast Phialophora attae CBS 131958.</title>
        <authorList>
            <person name="Moreno L.F."/>
            <person name="Stielow B.J."/>
            <person name="de Hoog S."/>
            <person name="Vicente V.A."/>
            <person name="Weiss V.A."/>
            <person name="de Vries M."/>
            <person name="Cruz L.M."/>
            <person name="Souza E.M."/>
        </authorList>
    </citation>
    <scope>NUCLEOTIDE SEQUENCE [LARGE SCALE GENOMIC DNA]</scope>
    <source>
        <strain evidence="3 4">CBS 131958</strain>
    </source>
</reference>
<evidence type="ECO:0000313" key="4">
    <source>
        <dbReference type="Proteomes" id="UP000038010"/>
    </source>
</evidence>
<dbReference type="InterPro" id="IPR021514">
    <property type="entry name" value="DUF3176"/>
</dbReference>
<protein>
    <submittedName>
        <fullName evidence="3">Uncharacterized protein</fullName>
    </submittedName>
</protein>
<evidence type="ECO:0000313" key="3">
    <source>
        <dbReference type="EMBL" id="KPI38172.1"/>
    </source>
</evidence>